<dbReference type="PROSITE" id="PS51832">
    <property type="entry name" value="HD_GYP"/>
    <property type="match status" value="1"/>
</dbReference>
<protein>
    <recommendedName>
        <fullName evidence="1">HD-GYP domain-containing protein</fullName>
    </recommendedName>
</protein>
<dbReference type="AlphaFoldDB" id="B9DZP8"/>
<dbReference type="Pfam" id="PF13487">
    <property type="entry name" value="HD_5"/>
    <property type="match status" value="1"/>
</dbReference>
<dbReference type="CDD" id="cd00077">
    <property type="entry name" value="HDc"/>
    <property type="match status" value="1"/>
</dbReference>
<dbReference type="Gene3D" id="1.10.3210.10">
    <property type="entry name" value="Hypothetical protein af1432"/>
    <property type="match status" value="1"/>
</dbReference>
<dbReference type="SUPFAM" id="SSF109604">
    <property type="entry name" value="HD-domain/PDEase-like"/>
    <property type="match status" value="1"/>
</dbReference>
<sequence>MKHVLWKKKLLQVSELKPGMILANDVVFENKVLLGKDIAITESSLTQLKRNYMIDKVEVYLEGDSIEPLTFKTKTVEEVENTFNEFSSNLEDIFDKISHLKVSEIDEIRTFSKKIQEEFNSTGIVIRNIIFYGSGKNNIYRHSVNVAAISFILGKWVGLNEREINLLTYSAVLHDFGKMKLDKKILLKKTKLTSTEYEIFKTHPVIGYNFVKEIPYLDSSVSRGILMHHERIDGSGYPLGIKGDKIHKFAKIIAIADLFDRVNSNTYSKKINGPFDALKVIQEESFQKFDHAYCSMFLNHVITYFMGENVMLNNKHSFKVIQVHINDLTKPLLLGENGFLDLKKEKDLYVTKLIT</sequence>
<dbReference type="HOGENOM" id="CLU_000445_92_1_9"/>
<accession>B9DZP8</accession>
<dbReference type="KEGG" id="ckr:CKR_0672"/>
<gene>
    <name evidence="2" type="ordered locus">CKR_0672</name>
</gene>
<dbReference type="InterPro" id="IPR037522">
    <property type="entry name" value="HD_GYP_dom"/>
</dbReference>
<feature type="domain" description="HD-GYP" evidence="1">
    <location>
        <begin position="117"/>
        <end position="313"/>
    </location>
</feature>
<organism evidence="2 3">
    <name type="scientific">Clostridium kluyveri (strain NBRC 12016)</name>
    <dbReference type="NCBI Taxonomy" id="583346"/>
    <lineage>
        <taxon>Bacteria</taxon>
        <taxon>Bacillati</taxon>
        <taxon>Bacillota</taxon>
        <taxon>Clostridia</taxon>
        <taxon>Eubacteriales</taxon>
        <taxon>Clostridiaceae</taxon>
        <taxon>Clostridium</taxon>
    </lineage>
</organism>
<evidence type="ECO:0000313" key="3">
    <source>
        <dbReference type="Proteomes" id="UP000007969"/>
    </source>
</evidence>
<dbReference type="Proteomes" id="UP000007969">
    <property type="component" value="Chromosome"/>
</dbReference>
<name>B9DZP8_CLOK1</name>
<dbReference type="PANTHER" id="PTHR43155">
    <property type="entry name" value="CYCLIC DI-GMP PHOSPHODIESTERASE PA4108-RELATED"/>
    <property type="match status" value="1"/>
</dbReference>
<dbReference type="EMBL" id="AP009049">
    <property type="protein sequence ID" value="BAH05723.1"/>
    <property type="molecule type" value="Genomic_DNA"/>
</dbReference>
<dbReference type="InterPro" id="IPR003607">
    <property type="entry name" value="HD/PDEase_dom"/>
</dbReference>
<evidence type="ECO:0000259" key="1">
    <source>
        <dbReference type="PROSITE" id="PS51832"/>
    </source>
</evidence>
<proteinExistence type="predicted"/>
<reference evidence="3" key="1">
    <citation type="submission" date="2005-09" db="EMBL/GenBank/DDBJ databases">
        <title>Complete genome sequence of Clostridium kluyveri and comparative genomics of Clostridia species.</title>
        <authorList>
            <person name="Inui M."/>
            <person name="Nonaka H."/>
            <person name="Shinoda Y."/>
            <person name="Ikenaga Y."/>
            <person name="Abe M."/>
            <person name="Naito K."/>
            <person name="Vertes A.A."/>
            <person name="Yukawa H."/>
        </authorList>
    </citation>
    <scope>NUCLEOTIDE SEQUENCE [LARGE SCALE GENOMIC DNA]</scope>
    <source>
        <strain evidence="3">NBRC 12016</strain>
    </source>
</reference>
<dbReference type="PANTHER" id="PTHR43155:SF2">
    <property type="entry name" value="CYCLIC DI-GMP PHOSPHODIESTERASE PA4108"/>
    <property type="match status" value="1"/>
</dbReference>
<evidence type="ECO:0000313" key="2">
    <source>
        <dbReference type="EMBL" id="BAH05723.1"/>
    </source>
</evidence>